<feature type="transmembrane region" description="Helical" evidence="1">
    <location>
        <begin position="38"/>
        <end position="64"/>
    </location>
</feature>
<keyword evidence="1" id="KW-1133">Transmembrane helix</keyword>
<keyword evidence="4" id="KW-1185">Reference proteome</keyword>
<dbReference type="InterPro" id="IPR026961">
    <property type="entry name" value="PGG_dom"/>
</dbReference>
<protein>
    <recommendedName>
        <fullName evidence="2">PGG domain-containing protein</fullName>
    </recommendedName>
</protein>
<dbReference type="AlphaFoldDB" id="A0A7J9FAN3"/>
<feature type="transmembrane region" description="Helical" evidence="1">
    <location>
        <begin position="147"/>
        <end position="168"/>
    </location>
</feature>
<evidence type="ECO:0000313" key="4">
    <source>
        <dbReference type="Proteomes" id="UP000593568"/>
    </source>
</evidence>
<name>A0A7J9FAN3_9ROSI</name>
<dbReference type="PANTHER" id="PTHR24177">
    <property type="entry name" value="CASKIN"/>
    <property type="match status" value="1"/>
</dbReference>
<evidence type="ECO:0000313" key="3">
    <source>
        <dbReference type="EMBL" id="MBA0782251.1"/>
    </source>
</evidence>
<dbReference type="EMBL" id="JABEZW010000012">
    <property type="protein sequence ID" value="MBA0782251.1"/>
    <property type="molecule type" value="Genomic_DNA"/>
</dbReference>
<keyword evidence="1" id="KW-0472">Membrane</keyword>
<dbReference type="Pfam" id="PF13962">
    <property type="entry name" value="PGG"/>
    <property type="match status" value="2"/>
</dbReference>
<keyword evidence="1" id="KW-0812">Transmembrane</keyword>
<feature type="non-terminal residue" evidence="3">
    <location>
        <position position="1"/>
    </location>
</feature>
<feature type="transmembrane region" description="Helical" evidence="1">
    <location>
        <begin position="85"/>
        <end position="108"/>
    </location>
</feature>
<dbReference type="GO" id="GO:0016020">
    <property type="term" value="C:membrane"/>
    <property type="evidence" value="ECO:0007669"/>
    <property type="project" value="TreeGrafter"/>
</dbReference>
<sequence length="244" mass="26444">VAALIVTVTFAAAITVPGGLQSEKGLEQGTPLLIHEAVFKAFVVTNALAFIFSVSALTTHFGVLDNQLSGFKFFRQTVLYRTQSVSGILGYATLAMVIAFSTGSYVVLKPSHELAIVSYQVAEEPVRPICLPTLSAKSLEKKRNAHLVVAALIATFAFAAAITVPGGLQSGKRSKQGTPLFIHEAAFKAFIVTNALAFLYSVSALTIHFGLWIIYYQDIIFGIEQFQIQLNLFLGSLGMQRLQW</sequence>
<gene>
    <name evidence="3" type="ORF">Gotri_003109</name>
</gene>
<feature type="domain" description="PGG" evidence="2">
    <location>
        <begin position="137"/>
        <end position="209"/>
    </location>
</feature>
<feature type="domain" description="PGG" evidence="2">
    <location>
        <begin position="1"/>
        <end position="107"/>
    </location>
</feature>
<proteinExistence type="predicted"/>
<reference evidence="3 4" key="1">
    <citation type="journal article" date="2019" name="Genome Biol. Evol.">
        <title>Insights into the evolution of the New World diploid cottons (Gossypium, subgenus Houzingenia) based on genome sequencing.</title>
        <authorList>
            <person name="Grover C.E."/>
            <person name="Arick M.A. 2nd"/>
            <person name="Thrash A."/>
            <person name="Conover J.L."/>
            <person name="Sanders W.S."/>
            <person name="Peterson D.G."/>
            <person name="Frelichowski J.E."/>
            <person name="Scheffler J.A."/>
            <person name="Scheffler B.E."/>
            <person name="Wendel J.F."/>
        </authorList>
    </citation>
    <scope>NUCLEOTIDE SEQUENCE [LARGE SCALE GENOMIC DNA]</scope>
    <source>
        <strain evidence="3">8</strain>
        <tissue evidence="3">Leaf</tissue>
    </source>
</reference>
<feature type="transmembrane region" description="Helical" evidence="1">
    <location>
        <begin position="189"/>
        <end position="215"/>
    </location>
</feature>
<dbReference type="PANTHER" id="PTHR24177:SF463">
    <property type="entry name" value="OS09G0331600 PROTEIN"/>
    <property type="match status" value="1"/>
</dbReference>
<accession>A0A7J9FAN3</accession>
<comment type="caution">
    <text evidence="3">The sequence shown here is derived from an EMBL/GenBank/DDBJ whole genome shotgun (WGS) entry which is preliminary data.</text>
</comment>
<evidence type="ECO:0000259" key="2">
    <source>
        <dbReference type="Pfam" id="PF13962"/>
    </source>
</evidence>
<organism evidence="3 4">
    <name type="scientific">Gossypium trilobum</name>
    <dbReference type="NCBI Taxonomy" id="34281"/>
    <lineage>
        <taxon>Eukaryota</taxon>
        <taxon>Viridiplantae</taxon>
        <taxon>Streptophyta</taxon>
        <taxon>Embryophyta</taxon>
        <taxon>Tracheophyta</taxon>
        <taxon>Spermatophyta</taxon>
        <taxon>Magnoliopsida</taxon>
        <taxon>eudicotyledons</taxon>
        <taxon>Gunneridae</taxon>
        <taxon>Pentapetalae</taxon>
        <taxon>rosids</taxon>
        <taxon>malvids</taxon>
        <taxon>Malvales</taxon>
        <taxon>Malvaceae</taxon>
        <taxon>Malvoideae</taxon>
        <taxon>Gossypium</taxon>
    </lineage>
</organism>
<dbReference type="Proteomes" id="UP000593568">
    <property type="component" value="Unassembled WGS sequence"/>
</dbReference>
<evidence type="ECO:0000256" key="1">
    <source>
        <dbReference type="SAM" id="Phobius"/>
    </source>
</evidence>